<dbReference type="GeneID" id="55992847"/>
<dbReference type="InterPro" id="IPR015424">
    <property type="entry name" value="PyrdxlP-dep_Trfase"/>
</dbReference>
<evidence type="ECO:0000256" key="6">
    <source>
        <dbReference type="PIRSR" id="PIRSR602129-50"/>
    </source>
</evidence>
<dbReference type="InterPro" id="IPR002129">
    <property type="entry name" value="PyrdxlP-dep_de-COase"/>
</dbReference>
<dbReference type="InterPro" id="IPR010977">
    <property type="entry name" value="Aromatic_deC"/>
</dbReference>
<keyword evidence="3" id="KW-0210">Decarboxylase</keyword>
<evidence type="ECO:0000256" key="1">
    <source>
        <dbReference type="ARBA" id="ARBA00001933"/>
    </source>
</evidence>
<proteinExistence type="inferred from homology"/>
<dbReference type="GO" id="GO:0006520">
    <property type="term" value="P:amino acid metabolic process"/>
    <property type="evidence" value="ECO:0007669"/>
    <property type="project" value="InterPro"/>
</dbReference>
<dbReference type="InterPro" id="IPR015421">
    <property type="entry name" value="PyrdxlP-dep_Trfase_major"/>
</dbReference>
<dbReference type="RefSeq" id="XP_035344406.1">
    <property type="nucleotide sequence ID" value="XM_035488513.1"/>
</dbReference>
<dbReference type="SUPFAM" id="SSF53383">
    <property type="entry name" value="PLP-dependent transferases"/>
    <property type="match status" value="1"/>
</dbReference>
<dbReference type="KEGG" id="trg:TRUGW13939_05349"/>
<evidence type="ECO:0000256" key="7">
    <source>
        <dbReference type="RuleBase" id="RU000382"/>
    </source>
</evidence>
<dbReference type="InterPro" id="IPR021115">
    <property type="entry name" value="Pyridoxal-P_BS"/>
</dbReference>
<keyword evidence="4 6" id="KW-0663">Pyridoxal phosphate</keyword>
<feature type="modified residue" description="N6-(pyridoxal phosphate)lysine" evidence="6">
    <location>
        <position position="295"/>
    </location>
</feature>
<reference evidence="9" key="1">
    <citation type="submission" date="2020-06" db="EMBL/GenBank/DDBJ databases">
        <title>A chromosome-scale genome assembly of Talaromyces rugulosus W13939.</title>
        <authorList>
            <person name="Wang B."/>
            <person name="Guo L."/>
            <person name="Ye K."/>
            <person name="Wang L."/>
        </authorList>
    </citation>
    <scope>NUCLEOTIDE SEQUENCE [LARGE SCALE GENOMIC DNA]</scope>
    <source>
        <strain evidence="9">W13939</strain>
    </source>
</reference>
<evidence type="ECO:0000256" key="2">
    <source>
        <dbReference type="ARBA" id="ARBA00009533"/>
    </source>
</evidence>
<evidence type="ECO:0000313" key="9">
    <source>
        <dbReference type="Proteomes" id="UP000509510"/>
    </source>
</evidence>
<dbReference type="PRINTS" id="PR00800">
    <property type="entry name" value="YHDCRBOXLASE"/>
</dbReference>
<dbReference type="PROSITE" id="PS00392">
    <property type="entry name" value="DDC_GAD_HDC_YDC"/>
    <property type="match status" value="1"/>
</dbReference>
<comment type="cofactor">
    <cofactor evidence="1 6 7">
        <name>pyridoxal 5'-phosphate</name>
        <dbReference type="ChEBI" id="CHEBI:597326"/>
    </cofactor>
</comment>
<protein>
    <submittedName>
        <fullName evidence="8">Uncharacterized protein</fullName>
    </submittedName>
</protein>
<dbReference type="OrthoDB" id="2161780at2759"/>
<name>A0A7H8QX69_TALRU</name>
<dbReference type="PANTHER" id="PTHR11999:SF70">
    <property type="entry name" value="MIP05841P"/>
    <property type="match status" value="1"/>
</dbReference>
<keyword evidence="5 7" id="KW-0456">Lyase</keyword>
<evidence type="ECO:0000256" key="4">
    <source>
        <dbReference type="ARBA" id="ARBA00022898"/>
    </source>
</evidence>
<dbReference type="GO" id="GO:0016831">
    <property type="term" value="F:carboxy-lyase activity"/>
    <property type="evidence" value="ECO:0007669"/>
    <property type="project" value="UniProtKB-KW"/>
</dbReference>
<dbReference type="Gene3D" id="3.90.1150.10">
    <property type="entry name" value="Aspartate Aminotransferase, domain 1"/>
    <property type="match status" value="1"/>
</dbReference>
<dbReference type="Pfam" id="PF00282">
    <property type="entry name" value="Pyridoxal_deC"/>
    <property type="match status" value="1"/>
</dbReference>
<evidence type="ECO:0000256" key="5">
    <source>
        <dbReference type="ARBA" id="ARBA00023239"/>
    </source>
</evidence>
<accession>A0A7H8QX69</accession>
<organism evidence="8 9">
    <name type="scientific">Talaromyces rugulosus</name>
    <name type="common">Penicillium rugulosum</name>
    <dbReference type="NCBI Taxonomy" id="121627"/>
    <lineage>
        <taxon>Eukaryota</taxon>
        <taxon>Fungi</taxon>
        <taxon>Dikarya</taxon>
        <taxon>Ascomycota</taxon>
        <taxon>Pezizomycotina</taxon>
        <taxon>Eurotiomycetes</taxon>
        <taxon>Eurotiomycetidae</taxon>
        <taxon>Eurotiales</taxon>
        <taxon>Trichocomaceae</taxon>
        <taxon>Talaromyces</taxon>
        <taxon>Talaromyces sect. Islandici</taxon>
    </lineage>
</organism>
<dbReference type="AlphaFoldDB" id="A0A7H8QX69"/>
<gene>
    <name evidence="8" type="ORF">TRUGW13939_05349</name>
</gene>
<dbReference type="GO" id="GO:0030170">
    <property type="term" value="F:pyridoxal phosphate binding"/>
    <property type="evidence" value="ECO:0007669"/>
    <property type="project" value="InterPro"/>
</dbReference>
<dbReference type="Proteomes" id="UP000509510">
    <property type="component" value="Chromosome III"/>
</dbReference>
<keyword evidence="9" id="KW-1185">Reference proteome</keyword>
<evidence type="ECO:0000313" key="8">
    <source>
        <dbReference type="EMBL" id="QKX58228.1"/>
    </source>
</evidence>
<sequence length="477" mass="52733">MNGIQNQEPNPIADAIKQITDHYLREASDPENQPICKVADTETASILTEKYALPDDTPHEIEDVLKEAIEVNDYRIRNGHPRFFGFIPSPILPVAWLGDVVSSVFNVHAGSRMQSSGASAIEKSLIHWMATAAGLPAETAGGISVSGGSMANLTAMILARDNKLPLDKMQVGVAYVSDQTHSSVAKGLRVLGFRADQVRKVPSNDKFQLDIQALEDAIKTDRDSGLYPFMIIATSGTTNTGAIDPIDAITEIARREDLWVHVDGAYGASAILSKTRRKLFNGLGKVDSISWDAHKWLFQTYTCSFVLVRDKSLLSKSFHTSAEYVQDATDMDYIPNYWNFGIELTRPARATKFWFTLRVLGLDKISSMLDHGIDLAEYAEQQVRKLPQWQITSPASLAIVTFRHVPEGKTDAQLDELNTKISQQLLAENVAGALTTRVHGRVVLRMCSIHPELSRDSMKDIVARMHDIGQELASCMP</sequence>
<evidence type="ECO:0000256" key="3">
    <source>
        <dbReference type="ARBA" id="ARBA00022793"/>
    </source>
</evidence>
<dbReference type="PANTHER" id="PTHR11999">
    <property type="entry name" value="GROUP II PYRIDOXAL-5-PHOSPHATE DECARBOXYLASE"/>
    <property type="match status" value="1"/>
</dbReference>
<comment type="similarity">
    <text evidence="2 7">Belongs to the group II decarboxylase family.</text>
</comment>
<dbReference type="EMBL" id="CP055900">
    <property type="protein sequence ID" value="QKX58228.1"/>
    <property type="molecule type" value="Genomic_DNA"/>
</dbReference>
<dbReference type="GO" id="GO:0019752">
    <property type="term" value="P:carboxylic acid metabolic process"/>
    <property type="evidence" value="ECO:0007669"/>
    <property type="project" value="InterPro"/>
</dbReference>
<dbReference type="Gene3D" id="3.40.640.10">
    <property type="entry name" value="Type I PLP-dependent aspartate aminotransferase-like (Major domain)"/>
    <property type="match status" value="1"/>
</dbReference>
<dbReference type="InterPro" id="IPR015422">
    <property type="entry name" value="PyrdxlP-dep_Trfase_small"/>
</dbReference>